<gene>
    <name evidence="2" type="ORF">EGC76_00880</name>
</gene>
<evidence type="ECO:0000313" key="3">
    <source>
        <dbReference type="Proteomes" id="UP000288789"/>
    </source>
</evidence>
<dbReference type="Proteomes" id="UP000288789">
    <property type="component" value="Unassembled WGS sequence"/>
</dbReference>
<keyword evidence="1" id="KW-0812">Transmembrane</keyword>
<sequence length="382" mass="43366">MTAWCFEGWRHQSHDRDQILTWLTEAKQLGFQRYSLWKCGAQYWLCCSETADHDGAIELRQCIDDNAVVVVQVWQQRLVCVAWRDDVLLGACGFSADHTGVLNLLFVAQDWLAPEKMGCSLFISGNQAKELLACHVTAYTHVRYVNIELPDMPNKQARFRSLRQHPAWLRRRVLVLSTITALTISLGFTWWFWPEPEAQPLAKPEQALSVLKQPQVGWDANQIAHLSQLLSQVSYLAGWQVLRWELTARGEQLIVQPSYGRVSELLSQLTGSNWDYQKDKGEHRLVRPLKDLTQMDGSTESPASAVGDQLEQLGFSVTSRGKALSIKHDLFDPHDGDGWQQFLTWLSVNHPNARLIAANAVLSDLIWQLQISIEDNSQGTLP</sequence>
<evidence type="ECO:0000256" key="1">
    <source>
        <dbReference type="SAM" id="Phobius"/>
    </source>
</evidence>
<feature type="transmembrane region" description="Helical" evidence="1">
    <location>
        <begin position="173"/>
        <end position="193"/>
    </location>
</feature>
<proteinExistence type="predicted"/>
<evidence type="ECO:0000313" key="2">
    <source>
        <dbReference type="EMBL" id="RWU12807.1"/>
    </source>
</evidence>
<dbReference type="RefSeq" id="WP_128351135.1">
    <property type="nucleotide sequence ID" value="NZ_RSFE01000001.1"/>
</dbReference>
<comment type="caution">
    <text evidence="2">The sequence shown here is derived from an EMBL/GenBank/DDBJ whole genome shotgun (WGS) entry which is preliminary data.</text>
</comment>
<dbReference type="AlphaFoldDB" id="A0A443Z7A0"/>
<keyword evidence="3" id="KW-1185">Reference proteome</keyword>
<dbReference type="OrthoDB" id="6238909at2"/>
<dbReference type="EMBL" id="RSFE01000001">
    <property type="protein sequence ID" value="RWU12807.1"/>
    <property type="molecule type" value="Genomic_DNA"/>
</dbReference>
<keyword evidence="1" id="KW-0472">Membrane</keyword>
<name>A0A443Z7A0_9GAMM</name>
<reference evidence="2 3" key="1">
    <citation type="submission" date="2018-12" db="EMBL/GenBank/DDBJ databases">
        <authorList>
            <person name="Li A."/>
            <person name="Zhang M."/>
            <person name="Zhu H."/>
        </authorList>
    </citation>
    <scope>NUCLEOTIDE SEQUENCE [LARGE SCALE GENOMIC DNA]</scope>
    <source>
        <strain evidence="2 3">R04H25</strain>
    </source>
</reference>
<protein>
    <submittedName>
        <fullName evidence="2">Uncharacterized protein</fullName>
    </submittedName>
</protein>
<accession>A0A443Z7A0</accession>
<organism evidence="2 3">
    <name type="scientific">Pseudidiomarina gelatinasegens</name>
    <dbReference type="NCBI Taxonomy" id="2487740"/>
    <lineage>
        <taxon>Bacteria</taxon>
        <taxon>Pseudomonadati</taxon>
        <taxon>Pseudomonadota</taxon>
        <taxon>Gammaproteobacteria</taxon>
        <taxon>Alteromonadales</taxon>
        <taxon>Idiomarinaceae</taxon>
        <taxon>Pseudidiomarina</taxon>
    </lineage>
</organism>
<keyword evidence="1" id="KW-1133">Transmembrane helix</keyword>